<comment type="similarity">
    <text evidence="3">Belongs to the UDP-glucose/GDP-mannose dehydrogenase family.</text>
</comment>
<dbReference type="SUPFAM" id="SSF52413">
    <property type="entry name" value="UDP-glucose/GDP-mannose dehydrogenase C-terminal domain"/>
    <property type="match status" value="1"/>
</dbReference>
<dbReference type="Proteomes" id="UP000199213">
    <property type="component" value="Unassembled WGS sequence"/>
</dbReference>
<dbReference type="Gene3D" id="3.40.50.720">
    <property type="entry name" value="NAD(P)-binding Rossmann-like Domain"/>
    <property type="match status" value="2"/>
</dbReference>
<dbReference type="Pfam" id="PF03721">
    <property type="entry name" value="UDPG_MGDP_dh_N"/>
    <property type="match status" value="1"/>
</dbReference>
<dbReference type="OrthoDB" id="5193947at2"/>
<dbReference type="InterPro" id="IPR014026">
    <property type="entry name" value="UDP-Glc/GDP-Man_DH_dimer"/>
</dbReference>
<dbReference type="GO" id="GO:0016628">
    <property type="term" value="F:oxidoreductase activity, acting on the CH-CH group of donors, NAD or NADP as acceptor"/>
    <property type="evidence" value="ECO:0007669"/>
    <property type="project" value="InterPro"/>
</dbReference>
<dbReference type="SUPFAM" id="SSF48179">
    <property type="entry name" value="6-phosphogluconate dehydrogenase C-terminal domain-like"/>
    <property type="match status" value="1"/>
</dbReference>
<accession>A0A1G8ZCA4</accession>
<dbReference type="InterPro" id="IPR001732">
    <property type="entry name" value="UDP-Glc/GDP-Man_DH_N"/>
</dbReference>
<dbReference type="EMBL" id="FNFM01000004">
    <property type="protein sequence ID" value="SDK12711.1"/>
    <property type="molecule type" value="Genomic_DNA"/>
</dbReference>
<dbReference type="Pfam" id="PF03720">
    <property type="entry name" value="UDPG_MGDP_dh_C"/>
    <property type="match status" value="1"/>
</dbReference>
<dbReference type="SUPFAM" id="SSF51735">
    <property type="entry name" value="NAD(P)-binding Rossmann-fold domains"/>
    <property type="match status" value="1"/>
</dbReference>
<dbReference type="Pfam" id="PF00984">
    <property type="entry name" value="UDPG_MGDP_dh"/>
    <property type="match status" value="1"/>
</dbReference>
<dbReference type="PANTHER" id="PTHR43491:SF1">
    <property type="entry name" value="UDP-N-ACETYL-D-MANNOSAMINE DEHYDROGENASE"/>
    <property type="match status" value="1"/>
</dbReference>
<reference evidence="6" key="1">
    <citation type="submission" date="2016-10" db="EMBL/GenBank/DDBJ databases">
        <authorList>
            <person name="Varghese N."/>
            <person name="Submissions S."/>
        </authorList>
    </citation>
    <scope>NUCLEOTIDE SEQUENCE [LARGE SCALE GENOMIC DNA]</scope>
    <source>
        <strain evidence="6">DSM 45460</strain>
    </source>
</reference>
<name>A0A1G8ZCA4_ACTMZ</name>
<dbReference type="InterPro" id="IPR036220">
    <property type="entry name" value="UDP-Glc/GDP-Man_DH_C_sf"/>
</dbReference>
<dbReference type="SMART" id="SM00984">
    <property type="entry name" value="UDPG_MGDP_dh_C"/>
    <property type="match status" value="1"/>
</dbReference>
<dbReference type="PIRSF" id="PIRSF000124">
    <property type="entry name" value="UDPglc_GDPman_dh"/>
    <property type="match status" value="1"/>
</dbReference>
<dbReference type="GO" id="GO:0051287">
    <property type="term" value="F:NAD binding"/>
    <property type="evidence" value="ECO:0007669"/>
    <property type="project" value="InterPro"/>
</dbReference>
<evidence type="ECO:0000259" key="4">
    <source>
        <dbReference type="SMART" id="SM00984"/>
    </source>
</evidence>
<evidence type="ECO:0000313" key="6">
    <source>
        <dbReference type="Proteomes" id="UP000199213"/>
    </source>
</evidence>
<keyword evidence="2" id="KW-0520">NAD</keyword>
<evidence type="ECO:0000313" key="5">
    <source>
        <dbReference type="EMBL" id="SDK12711.1"/>
    </source>
</evidence>
<proteinExistence type="inferred from homology"/>
<dbReference type="InterPro" id="IPR014027">
    <property type="entry name" value="UDP-Glc/GDP-Man_DH_C"/>
</dbReference>
<keyword evidence="6" id="KW-1185">Reference proteome</keyword>
<dbReference type="InterPro" id="IPR036291">
    <property type="entry name" value="NAD(P)-bd_dom_sf"/>
</dbReference>
<keyword evidence="1" id="KW-0560">Oxidoreductase</keyword>
<gene>
    <name evidence="5" type="ORF">SAMN04487820_104370</name>
</gene>
<feature type="domain" description="UDP-glucose/GDP-mannose dehydrogenase C-terminal" evidence="4">
    <location>
        <begin position="355"/>
        <end position="448"/>
    </location>
</feature>
<organism evidence="5 6">
    <name type="scientific">Actinopolyspora mzabensis</name>
    <dbReference type="NCBI Taxonomy" id="995066"/>
    <lineage>
        <taxon>Bacteria</taxon>
        <taxon>Bacillati</taxon>
        <taxon>Actinomycetota</taxon>
        <taxon>Actinomycetes</taxon>
        <taxon>Actinopolysporales</taxon>
        <taxon>Actinopolysporaceae</taxon>
        <taxon>Actinopolyspora</taxon>
    </lineage>
</organism>
<evidence type="ECO:0000256" key="3">
    <source>
        <dbReference type="PIRNR" id="PIRNR000124"/>
    </source>
</evidence>
<dbReference type="GO" id="GO:0000271">
    <property type="term" value="P:polysaccharide biosynthetic process"/>
    <property type="evidence" value="ECO:0007669"/>
    <property type="project" value="InterPro"/>
</dbReference>
<evidence type="ECO:0000256" key="2">
    <source>
        <dbReference type="ARBA" id="ARBA00023027"/>
    </source>
</evidence>
<protein>
    <submittedName>
        <fullName evidence="5">Nucleotide sugar dehydrogenase</fullName>
    </submittedName>
</protein>
<dbReference type="InterPro" id="IPR017476">
    <property type="entry name" value="UDP-Glc/GDP-Man"/>
</dbReference>
<dbReference type="AlphaFoldDB" id="A0A1G8ZCA4"/>
<sequence>MGELPLSLAVNGREYEFNDRLVTHSPLGGGEDGPAASTPARVAVVGLGYVGLPTVVEFHSKRIDVIGVDTSSERLRSILDGDVELAESDREELRRALGTEGIRLTSDSGAIAEAEAIVICVPTPVREDGTPELAALRAACTEVASQARPGQTLILTSTTYVGTTRELLVEPLRRRELLPGRDVYVAFSAERIDPGNPDHRQQDTPRVVGGVTKNCSARAADVINQVTDSVFLVSSPEAAELTKLYENIFRAVTLALANEFAEVCRNLELDPIEVTLAAGTKPYGFLGGFPGPGVGGHCIPCDPYYLLWQLRSQGVSAPLLEQVMRVIRDRPQQVVTRVAELLAESGLTPGGARVLLVGVSYKAGVADLRESPALSILSGLAELGAEIGYYDPLVPRVRLSESTELVSEISPAEGSWDLVLVHTPHPEFDYRWVGRFPLVLDATYRFDHAPHRRLV</sequence>
<dbReference type="InterPro" id="IPR028359">
    <property type="entry name" value="UDP_ManNAc/GlcNAc_DH"/>
</dbReference>
<dbReference type="InterPro" id="IPR008927">
    <property type="entry name" value="6-PGluconate_DH-like_C_sf"/>
</dbReference>
<evidence type="ECO:0000256" key="1">
    <source>
        <dbReference type="ARBA" id="ARBA00023002"/>
    </source>
</evidence>
<dbReference type="PANTHER" id="PTHR43491">
    <property type="entry name" value="UDP-N-ACETYL-D-MANNOSAMINE DEHYDROGENASE"/>
    <property type="match status" value="1"/>
</dbReference>
<dbReference type="PIRSF" id="PIRSF500136">
    <property type="entry name" value="UDP_ManNAc_DH"/>
    <property type="match status" value="1"/>
</dbReference>
<dbReference type="RefSeq" id="WP_092627520.1">
    <property type="nucleotide sequence ID" value="NZ_FNFM01000004.1"/>
</dbReference>
<dbReference type="NCBIfam" id="TIGR03026">
    <property type="entry name" value="NDP-sugDHase"/>
    <property type="match status" value="1"/>
</dbReference>
<dbReference type="GO" id="GO:0016616">
    <property type="term" value="F:oxidoreductase activity, acting on the CH-OH group of donors, NAD or NADP as acceptor"/>
    <property type="evidence" value="ECO:0007669"/>
    <property type="project" value="InterPro"/>
</dbReference>